<feature type="signal peptide" evidence="1">
    <location>
        <begin position="1"/>
        <end position="22"/>
    </location>
</feature>
<dbReference type="RefSeq" id="WP_213104222.1">
    <property type="nucleotide sequence ID" value="NZ_JAGYPM010000006.1"/>
</dbReference>
<evidence type="ECO:0000313" key="2">
    <source>
        <dbReference type="EMBL" id="MBS4192766.1"/>
    </source>
</evidence>
<proteinExistence type="predicted"/>
<evidence type="ECO:0000313" key="3">
    <source>
        <dbReference type="Proteomes" id="UP000681027"/>
    </source>
</evidence>
<evidence type="ECO:0008006" key="4">
    <source>
        <dbReference type="Google" id="ProtNLM"/>
    </source>
</evidence>
<gene>
    <name evidence="2" type="ORF">KHA94_21785</name>
</gene>
<feature type="chain" id="PRO_5047016012" description="Lipoprotein" evidence="1">
    <location>
        <begin position="23"/>
        <end position="74"/>
    </location>
</feature>
<dbReference type="EMBL" id="JAGYPM010000006">
    <property type="protein sequence ID" value="MBS4192766.1"/>
    <property type="molecule type" value="Genomic_DNA"/>
</dbReference>
<sequence>MGIFKCLILVFLILIMIGCANQNTTTNQDKIIQVHQDGPAMLFIDGKEYVSVRDLKNGEYTIDELVGKVKKKSP</sequence>
<name>A0ABS5NY73_9BACI</name>
<dbReference type="Proteomes" id="UP000681027">
    <property type="component" value="Unassembled WGS sequence"/>
</dbReference>
<dbReference type="PROSITE" id="PS51257">
    <property type="entry name" value="PROKAR_LIPOPROTEIN"/>
    <property type="match status" value="1"/>
</dbReference>
<keyword evidence="3" id="KW-1185">Reference proteome</keyword>
<keyword evidence="1" id="KW-0732">Signal</keyword>
<evidence type="ECO:0000256" key="1">
    <source>
        <dbReference type="SAM" id="SignalP"/>
    </source>
</evidence>
<protein>
    <recommendedName>
        <fullName evidence="4">Lipoprotein</fullName>
    </recommendedName>
</protein>
<comment type="caution">
    <text evidence="2">The sequence shown here is derived from an EMBL/GenBank/DDBJ whole genome shotgun (WGS) entry which is preliminary data.</text>
</comment>
<reference evidence="2 3" key="1">
    <citation type="submission" date="2021-05" db="EMBL/GenBank/DDBJ databases">
        <title>Novel Bacillus species.</title>
        <authorList>
            <person name="Liu G."/>
        </authorList>
    </citation>
    <scope>NUCLEOTIDE SEQUENCE [LARGE SCALE GENOMIC DNA]</scope>
    <source>
        <strain evidence="2 3">FJAT-49705</strain>
    </source>
</reference>
<organism evidence="2 3">
    <name type="scientific">Cytobacillus citreus</name>
    <dbReference type="NCBI Taxonomy" id="2833586"/>
    <lineage>
        <taxon>Bacteria</taxon>
        <taxon>Bacillati</taxon>
        <taxon>Bacillota</taxon>
        <taxon>Bacilli</taxon>
        <taxon>Bacillales</taxon>
        <taxon>Bacillaceae</taxon>
        <taxon>Cytobacillus</taxon>
    </lineage>
</organism>
<accession>A0ABS5NY73</accession>